<dbReference type="PANTHER" id="PTHR45947">
    <property type="entry name" value="SULFOQUINOVOSYL TRANSFERASE SQD2"/>
    <property type="match status" value="1"/>
</dbReference>
<feature type="region of interest" description="Disordered" evidence="3">
    <location>
        <begin position="366"/>
        <end position="401"/>
    </location>
</feature>
<comment type="caution">
    <text evidence="5">The sequence shown here is derived from an EMBL/GenBank/DDBJ whole genome shotgun (WGS) entry which is preliminary data.</text>
</comment>
<proteinExistence type="predicted"/>
<keyword evidence="1" id="KW-0328">Glycosyltransferase</keyword>
<keyword evidence="2 5" id="KW-0808">Transferase</keyword>
<protein>
    <submittedName>
        <fullName evidence="5">Glycosyl transferase</fullName>
    </submittedName>
</protein>
<dbReference type="RefSeq" id="WP_106114522.1">
    <property type="nucleotide sequence ID" value="NZ_PVSR01000029.1"/>
</dbReference>
<evidence type="ECO:0000313" key="5">
    <source>
        <dbReference type="EMBL" id="PRW62566.1"/>
    </source>
</evidence>
<feature type="compositionally biased region" description="Basic and acidic residues" evidence="3">
    <location>
        <begin position="389"/>
        <end position="401"/>
    </location>
</feature>
<evidence type="ECO:0000256" key="2">
    <source>
        <dbReference type="ARBA" id="ARBA00022679"/>
    </source>
</evidence>
<sequence length="401" mass="44419">MAMRIAMFGTRGVPARYGGFETCVEEVGRRLVRMGHEVTVYCRHGNDPRGEAGEHLGMRLVHLPALRRKSLETFSHTALSVGHGMRRPPDSAFVFNAANAPFLPLLRARGVPTVTHVDGLEWQRAKWGGAGKHYYRAAEAMSVRWSDALIADSRGIQDYYSHRFGVDTDYIPYGAPVLRAAGSDTLSEYGLRAGHYHLLVARFEPENNIHLAVEGYLASGARHPLVLVGAAPYADSYTALVRRRASRGHGVLFAGPVWDQRVLDQLYANALSYVHGHSVGGTNPSLLRAMGAATAVSAYDVSFNREVLGPYGAYFSDATELAECFDAAERAPHRTAERGRLQLTRLTQYYDWDRVARDYADLAERVRHTGPSPRAGRRPSLFAGLRAGTTEEQREQRAKRE</sequence>
<dbReference type="PANTHER" id="PTHR45947:SF3">
    <property type="entry name" value="SULFOQUINOVOSYL TRANSFERASE SQD2"/>
    <property type="match status" value="1"/>
</dbReference>
<dbReference type="EMBL" id="PVSR01000029">
    <property type="protein sequence ID" value="PRW62566.1"/>
    <property type="molecule type" value="Genomic_DNA"/>
</dbReference>
<dbReference type="GO" id="GO:0016757">
    <property type="term" value="F:glycosyltransferase activity"/>
    <property type="evidence" value="ECO:0007669"/>
    <property type="project" value="UniProtKB-KW"/>
</dbReference>
<feature type="domain" description="Glycosyltransferase subfamily 4-like N-terminal" evidence="4">
    <location>
        <begin position="18"/>
        <end position="174"/>
    </location>
</feature>
<evidence type="ECO:0000256" key="3">
    <source>
        <dbReference type="SAM" id="MobiDB-lite"/>
    </source>
</evidence>
<dbReference type="InterPro" id="IPR028098">
    <property type="entry name" value="Glyco_trans_4-like_N"/>
</dbReference>
<evidence type="ECO:0000256" key="1">
    <source>
        <dbReference type="ARBA" id="ARBA00022676"/>
    </source>
</evidence>
<dbReference type="InterPro" id="IPR050194">
    <property type="entry name" value="Glycosyltransferase_grp1"/>
</dbReference>
<gene>
    <name evidence="5" type="ORF">CEP50_14680</name>
</gene>
<reference evidence="5 6" key="1">
    <citation type="submission" date="2018-03" db="EMBL/GenBank/DDBJ databases">
        <title>Actinopolyspora mortivallis from Sahara, screening for active biomolecules.</title>
        <authorList>
            <person name="Selama O."/>
            <person name="Wellington E.M.H."/>
            <person name="Hacene H."/>
        </authorList>
    </citation>
    <scope>NUCLEOTIDE SEQUENCE [LARGE SCALE GENOMIC DNA]</scope>
    <source>
        <strain evidence="5 6">M5A</strain>
    </source>
</reference>
<keyword evidence="6" id="KW-1185">Reference proteome</keyword>
<dbReference type="Gene3D" id="3.40.50.2000">
    <property type="entry name" value="Glycogen Phosphorylase B"/>
    <property type="match status" value="2"/>
</dbReference>
<dbReference type="Pfam" id="PF13579">
    <property type="entry name" value="Glyco_trans_4_4"/>
    <property type="match status" value="1"/>
</dbReference>
<evidence type="ECO:0000313" key="6">
    <source>
        <dbReference type="Proteomes" id="UP000239352"/>
    </source>
</evidence>
<dbReference type="STRING" id="1050202.GCA_000384035_02255"/>
<dbReference type="SUPFAM" id="SSF53756">
    <property type="entry name" value="UDP-Glycosyltransferase/glycogen phosphorylase"/>
    <property type="match status" value="1"/>
</dbReference>
<dbReference type="InParanoid" id="A0A2T0GTW9"/>
<dbReference type="AlphaFoldDB" id="A0A2T0GTW9"/>
<accession>A0A2T0GTW9</accession>
<name>A0A2T0GTW9_ACTMO</name>
<organism evidence="5 6">
    <name type="scientific">Actinopolyspora mortivallis</name>
    <dbReference type="NCBI Taxonomy" id="33906"/>
    <lineage>
        <taxon>Bacteria</taxon>
        <taxon>Bacillati</taxon>
        <taxon>Actinomycetota</taxon>
        <taxon>Actinomycetes</taxon>
        <taxon>Actinopolysporales</taxon>
        <taxon>Actinopolysporaceae</taxon>
        <taxon>Actinopolyspora</taxon>
    </lineage>
</organism>
<evidence type="ECO:0000259" key="4">
    <source>
        <dbReference type="Pfam" id="PF13579"/>
    </source>
</evidence>
<dbReference type="Proteomes" id="UP000239352">
    <property type="component" value="Unassembled WGS sequence"/>
</dbReference>
<dbReference type="GO" id="GO:1901137">
    <property type="term" value="P:carbohydrate derivative biosynthetic process"/>
    <property type="evidence" value="ECO:0007669"/>
    <property type="project" value="UniProtKB-ARBA"/>
</dbReference>